<evidence type="ECO:0000256" key="1">
    <source>
        <dbReference type="SAM" id="SignalP"/>
    </source>
</evidence>
<keyword evidence="1" id="KW-0732">Signal</keyword>
<dbReference type="Gene3D" id="2.130.10.10">
    <property type="entry name" value="YVTN repeat-like/Quinoprotein amine dehydrogenase"/>
    <property type="match status" value="1"/>
</dbReference>
<dbReference type="InterPro" id="IPR015943">
    <property type="entry name" value="WD40/YVTN_repeat-like_dom_sf"/>
</dbReference>
<dbReference type="AlphaFoldDB" id="A0A5M3WV40"/>
<dbReference type="PANTHER" id="PTHR34512:SF30">
    <property type="entry name" value="OUTER MEMBRANE PROTEIN ASSEMBLY FACTOR BAMB"/>
    <property type="match status" value="1"/>
</dbReference>
<keyword evidence="4" id="KW-1185">Reference proteome</keyword>
<reference evidence="3 4" key="1">
    <citation type="submission" date="2019-10" db="EMBL/GenBank/DDBJ databases">
        <title>Whole genome shotgun sequence of Acrocarpospora macrocephala NBRC 16266.</title>
        <authorList>
            <person name="Ichikawa N."/>
            <person name="Kimura A."/>
            <person name="Kitahashi Y."/>
            <person name="Komaki H."/>
            <person name="Oguchi A."/>
        </authorList>
    </citation>
    <scope>NUCLEOTIDE SEQUENCE [LARGE SCALE GENOMIC DNA]</scope>
    <source>
        <strain evidence="3 4">NBRC 16266</strain>
    </source>
</reference>
<organism evidence="3 4">
    <name type="scientific">Acrocarpospora macrocephala</name>
    <dbReference type="NCBI Taxonomy" id="150177"/>
    <lineage>
        <taxon>Bacteria</taxon>
        <taxon>Bacillati</taxon>
        <taxon>Actinomycetota</taxon>
        <taxon>Actinomycetes</taxon>
        <taxon>Streptosporangiales</taxon>
        <taxon>Streptosporangiaceae</taxon>
        <taxon>Acrocarpospora</taxon>
    </lineage>
</organism>
<dbReference type="RefSeq" id="WP_155357423.1">
    <property type="nucleotide sequence ID" value="NZ_BAAAHL010000030.1"/>
</dbReference>
<feature type="chain" id="PRO_5038765584" description="Pyrrolo-quinoline quinone repeat domain-containing protein" evidence="1">
    <location>
        <begin position="19"/>
        <end position="581"/>
    </location>
</feature>
<evidence type="ECO:0000259" key="2">
    <source>
        <dbReference type="Pfam" id="PF13360"/>
    </source>
</evidence>
<dbReference type="SUPFAM" id="SSF50998">
    <property type="entry name" value="Quinoprotein alcohol dehydrogenase-like"/>
    <property type="match status" value="1"/>
</dbReference>
<name>A0A5M3WV40_9ACTN</name>
<dbReference type="PANTHER" id="PTHR34512">
    <property type="entry name" value="CELL SURFACE PROTEIN"/>
    <property type="match status" value="1"/>
</dbReference>
<feature type="domain" description="Pyrrolo-quinoline quinone repeat" evidence="2">
    <location>
        <begin position="141"/>
        <end position="264"/>
    </location>
</feature>
<dbReference type="InterPro" id="IPR011047">
    <property type="entry name" value="Quinoprotein_ADH-like_sf"/>
</dbReference>
<evidence type="ECO:0000313" key="3">
    <source>
        <dbReference type="EMBL" id="GES12092.1"/>
    </source>
</evidence>
<dbReference type="Pfam" id="PF13360">
    <property type="entry name" value="PQQ_2"/>
    <property type="match status" value="1"/>
</dbReference>
<dbReference type="EMBL" id="BLAE01000034">
    <property type="protein sequence ID" value="GES12092.1"/>
    <property type="molecule type" value="Genomic_DNA"/>
</dbReference>
<feature type="signal peptide" evidence="1">
    <location>
        <begin position="1"/>
        <end position="18"/>
    </location>
</feature>
<comment type="caution">
    <text evidence="3">The sequence shown here is derived from an EMBL/GenBank/DDBJ whole genome shotgun (WGS) entry which is preliminary data.</text>
</comment>
<sequence length="581" mass="62485">MQRLLSAALVVMISLSLAGDTGPSPSAAKIDVASADLPGGLKPVWSAVFWESHFSTQGPYAFSEESVLLPADWFEDFYPPGGDPDGADAISDGVDIRDTRTGEIRTRIADIPDHSITGAGFANGTLVLDFEEDNSGNRILMGVDSRSGKQLWSTPVRDSGPPPEDTTVFAPTIMIAPNGVLMVTSDDRHLIRVDPFSGQETWRWPLPIECVVMIAAKAVAIVLRDCEDGSATLTALDMRTGQTVWQSSFAILGPESTPRSLVMGPEGEILVSLGNAYRIYGPDGRLIMEDPGIQGWGFGASEQTMLVISNPAGAQSGGELRAVDRTTGQSQWTRHLDASPILGIENSEELPRAGKFLVAQSYWSASYDWPLPYFIAVINPADGQIRNLPVPSDRHNSELLGAIGEFVFVRDFSNDGQRVTAYRMLPAQSAGSPELGGIAPSEWPDACSLISLSDIASIGSDYRMHAQAGRLGDITFPHPTRCDLVPQADRDPLVSLTILWVARSKAEASRLVVSSLLNDDQDAMPSEAAPGVYRVPEVSMNGTHDTALIRSGTVIAKLVVHRQPKELVNIAEKVAKNMGRS</sequence>
<proteinExistence type="predicted"/>
<gene>
    <name evidence="3" type="ORF">Amac_056890</name>
</gene>
<evidence type="ECO:0000313" key="4">
    <source>
        <dbReference type="Proteomes" id="UP000331127"/>
    </source>
</evidence>
<dbReference type="InterPro" id="IPR002372">
    <property type="entry name" value="PQQ_rpt_dom"/>
</dbReference>
<dbReference type="Proteomes" id="UP000331127">
    <property type="component" value="Unassembled WGS sequence"/>
</dbReference>
<protein>
    <recommendedName>
        <fullName evidence="2">Pyrrolo-quinoline quinone repeat domain-containing protein</fullName>
    </recommendedName>
</protein>
<accession>A0A5M3WV40</accession>
<dbReference type="OrthoDB" id="3577345at2"/>